<dbReference type="InterPro" id="IPR000943">
    <property type="entry name" value="RNA_pol_sigma70"/>
</dbReference>
<dbReference type="PRINTS" id="PR00046">
    <property type="entry name" value="SIGMA70FCT"/>
</dbReference>
<dbReference type="InterPro" id="IPR036388">
    <property type="entry name" value="WH-like_DNA-bd_sf"/>
</dbReference>
<accession>A0AAN8ZJQ3</accession>
<dbReference type="Pfam" id="PF04539">
    <property type="entry name" value="Sigma70_r3"/>
    <property type="match status" value="2"/>
</dbReference>
<dbReference type="Gene3D" id="1.10.10.10">
    <property type="entry name" value="Winged helix-like DNA-binding domain superfamily/Winged helix DNA-binding domain"/>
    <property type="match status" value="2"/>
</dbReference>
<dbReference type="InterPro" id="IPR007624">
    <property type="entry name" value="RNA_pol_sigma70_r3"/>
</dbReference>
<keyword evidence="4" id="KW-0238">DNA-binding</keyword>
<reference evidence="10 11" key="1">
    <citation type="submission" date="2023-12" db="EMBL/GenBank/DDBJ databases">
        <title>A high-quality genome assembly for Dillenia turbinata (Dilleniales).</title>
        <authorList>
            <person name="Chanderbali A."/>
        </authorList>
    </citation>
    <scope>NUCLEOTIDE SEQUENCE [LARGE SCALE GENOMIC DNA]</scope>
    <source>
        <strain evidence="10">LSX21</strain>
        <tissue evidence="10">Leaf</tissue>
    </source>
</reference>
<dbReference type="GO" id="GO:0071482">
    <property type="term" value="P:cellular response to light stimulus"/>
    <property type="evidence" value="ECO:0007669"/>
    <property type="project" value="UniProtKB-ARBA"/>
</dbReference>
<feature type="domain" description="RNA polymerase sigma-70 region 2" evidence="8">
    <location>
        <begin position="290"/>
        <end position="356"/>
    </location>
</feature>
<comment type="similarity">
    <text evidence="1">Belongs to the sigma-70 factor family.</text>
</comment>
<dbReference type="AlphaFoldDB" id="A0AAN8ZJQ3"/>
<keyword evidence="5" id="KW-0804">Transcription</keyword>
<dbReference type="PANTHER" id="PTHR30603:SF4">
    <property type="entry name" value="RNA POLYMERASE SIGMA FACTOR SIGE, CHLOROPLASTIC_MITOCHONDRIAL"/>
    <property type="match status" value="1"/>
</dbReference>
<dbReference type="InterPro" id="IPR007627">
    <property type="entry name" value="RNA_pol_sigma70_r2"/>
</dbReference>
<feature type="domain" description="RNA polymerase sigma-70 region 3" evidence="7">
    <location>
        <begin position="374"/>
        <end position="437"/>
    </location>
</feature>
<protein>
    <submittedName>
        <fullName evidence="10">RNA polymerase sigma-70 region 4</fullName>
    </submittedName>
</protein>
<feature type="domain" description="RNA polymerase sigma-70 region 3" evidence="7">
    <location>
        <begin position="244"/>
        <end position="285"/>
    </location>
</feature>
<dbReference type="InterPro" id="IPR014284">
    <property type="entry name" value="RNA_pol_sigma-70_dom"/>
</dbReference>
<dbReference type="GO" id="GO:0016987">
    <property type="term" value="F:sigma factor activity"/>
    <property type="evidence" value="ECO:0007669"/>
    <property type="project" value="UniProtKB-KW"/>
</dbReference>
<dbReference type="GO" id="GO:0006352">
    <property type="term" value="P:DNA-templated transcription initiation"/>
    <property type="evidence" value="ECO:0007669"/>
    <property type="project" value="InterPro"/>
</dbReference>
<dbReference type="Proteomes" id="UP001370490">
    <property type="component" value="Unassembled WGS sequence"/>
</dbReference>
<dbReference type="NCBIfam" id="TIGR02937">
    <property type="entry name" value="sigma70-ECF"/>
    <property type="match status" value="1"/>
</dbReference>
<dbReference type="Pfam" id="PF04545">
    <property type="entry name" value="Sigma70_r4"/>
    <property type="match status" value="1"/>
</dbReference>
<keyword evidence="3" id="KW-0731">Sigma factor</keyword>
<evidence type="ECO:0000256" key="3">
    <source>
        <dbReference type="ARBA" id="ARBA00023082"/>
    </source>
</evidence>
<name>A0AAN8ZJQ3_9MAGN</name>
<feature type="compositionally biased region" description="Low complexity" evidence="6">
    <location>
        <begin position="142"/>
        <end position="152"/>
    </location>
</feature>
<evidence type="ECO:0000259" key="8">
    <source>
        <dbReference type="Pfam" id="PF04542"/>
    </source>
</evidence>
<evidence type="ECO:0000256" key="6">
    <source>
        <dbReference type="SAM" id="MobiDB-lite"/>
    </source>
</evidence>
<evidence type="ECO:0000313" key="10">
    <source>
        <dbReference type="EMBL" id="KAK6936720.1"/>
    </source>
</evidence>
<evidence type="ECO:0000256" key="4">
    <source>
        <dbReference type="ARBA" id="ARBA00023125"/>
    </source>
</evidence>
<dbReference type="InterPro" id="IPR050239">
    <property type="entry name" value="Sigma-70_RNA_pol_init_factors"/>
</dbReference>
<comment type="caution">
    <text evidence="10">The sequence shown here is derived from an EMBL/GenBank/DDBJ whole genome shotgun (WGS) entry which is preliminary data.</text>
</comment>
<evidence type="ECO:0000256" key="5">
    <source>
        <dbReference type="ARBA" id="ARBA00023163"/>
    </source>
</evidence>
<sequence length="525" mass="59862">MGVVSVSSRTPFGLSTGFTTCKSPPKRPVILAFKTDKIKTTALVTPHESTPLTVDAHNDQRPSLRLKKESSKRVKAVSTDEAEVSSCTLDLDYNEAAAKLESIYKLSPASDVSEVEEEKGKLRRRRKRGRKSDGVEEEKRNSSNSSLGNSCNIVRNHRRKLKRLSLDTRIAMKKNKESEVIISSSLSGKKDAVKDENEKIERLVREYSVSTDLISLDWKKMRIPPVLPSSEHTWLFKLMQPLKALLQVKEGLKTRLDREPTEAELAEATNMSVVQLRRDLEVGRAARNKLIKHNLRLVLFVINKYFQEFAKGPKFPDLCQAGVKGLITAIDRFEPNRRLRLSTYSLFWIRHAIIRSMTLSSFTRVSFGLESVRVEIQRAKLELLFELHRLPTEEEIVKKVGISPERYREVMRASKPVHSLHSRHRTTQEELINGITDVDGAVGGDKRRQPALLRLAIDDVLDSLKPKESLVIRQRYGLDGKGDRTLGEIAGNLNISREMVRKHEMKALMKLKHPARVDYLRRHIF</sequence>
<dbReference type="Gene3D" id="1.10.601.10">
    <property type="entry name" value="RNA Polymerase Primary Sigma Factor"/>
    <property type="match status" value="1"/>
</dbReference>
<organism evidence="10 11">
    <name type="scientific">Dillenia turbinata</name>
    <dbReference type="NCBI Taxonomy" id="194707"/>
    <lineage>
        <taxon>Eukaryota</taxon>
        <taxon>Viridiplantae</taxon>
        <taxon>Streptophyta</taxon>
        <taxon>Embryophyta</taxon>
        <taxon>Tracheophyta</taxon>
        <taxon>Spermatophyta</taxon>
        <taxon>Magnoliopsida</taxon>
        <taxon>eudicotyledons</taxon>
        <taxon>Gunneridae</taxon>
        <taxon>Pentapetalae</taxon>
        <taxon>Dilleniales</taxon>
        <taxon>Dilleniaceae</taxon>
        <taxon>Dillenia</taxon>
    </lineage>
</organism>
<dbReference type="InterPro" id="IPR007630">
    <property type="entry name" value="RNA_pol_sigma70_r4"/>
</dbReference>
<evidence type="ECO:0000256" key="1">
    <source>
        <dbReference type="ARBA" id="ARBA00007788"/>
    </source>
</evidence>
<dbReference type="InterPro" id="IPR013325">
    <property type="entry name" value="RNA_pol_sigma_r2"/>
</dbReference>
<keyword evidence="11" id="KW-1185">Reference proteome</keyword>
<dbReference type="Pfam" id="PF04542">
    <property type="entry name" value="Sigma70_r2"/>
    <property type="match status" value="1"/>
</dbReference>
<dbReference type="GO" id="GO:0003677">
    <property type="term" value="F:DNA binding"/>
    <property type="evidence" value="ECO:0007669"/>
    <property type="project" value="UniProtKB-KW"/>
</dbReference>
<dbReference type="EMBL" id="JBAMMX010000007">
    <property type="protein sequence ID" value="KAK6936720.1"/>
    <property type="molecule type" value="Genomic_DNA"/>
</dbReference>
<proteinExistence type="inferred from homology"/>
<gene>
    <name evidence="10" type="ORF">RJ641_033750</name>
</gene>
<evidence type="ECO:0000259" key="9">
    <source>
        <dbReference type="Pfam" id="PF04545"/>
    </source>
</evidence>
<feature type="compositionally biased region" description="Basic residues" evidence="6">
    <location>
        <begin position="121"/>
        <end position="130"/>
    </location>
</feature>
<dbReference type="SUPFAM" id="SSF88946">
    <property type="entry name" value="Sigma2 domain of RNA polymerase sigma factors"/>
    <property type="match status" value="1"/>
</dbReference>
<keyword evidence="2" id="KW-0805">Transcription regulation</keyword>
<dbReference type="SUPFAM" id="SSF88659">
    <property type="entry name" value="Sigma3 and sigma4 domains of RNA polymerase sigma factors"/>
    <property type="match status" value="2"/>
</dbReference>
<evidence type="ECO:0000256" key="2">
    <source>
        <dbReference type="ARBA" id="ARBA00023015"/>
    </source>
</evidence>
<evidence type="ECO:0000313" key="11">
    <source>
        <dbReference type="Proteomes" id="UP001370490"/>
    </source>
</evidence>
<dbReference type="PANTHER" id="PTHR30603">
    <property type="entry name" value="RNA POLYMERASE SIGMA FACTOR RPO"/>
    <property type="match status" value="1"/>
</dbReference>
<dbReference type="InterPro" id="IPR013324">
    <property type="entry name" value="RNA_pol_sigma_r3/r4-like"/>
</dbReference>
<feature type="domain" description="RNA polymerase sigma-70 region 4" evidence="9">
    <location>
        <begin position="460"/>
        <end position="513"/>
    </location>
</feature>
<evidence type="ECO:0000259" key="7">
    <source>
        <dbReference type="Pfam" id="PF04539"/>
    </source>
</evidence>
<feature type="region of interest" description="Disordered" evidence="6">
    <location>
        <begin position="114"/>
        <end position="152"/>
    </location>
</feature>
<feature type="compositionally biased region" description="Basic and acidic residues" evidence="6">
    <location>
        <begin position="131"/>
        <end position="141"/>
    </location>
</feature>